<dbReference type="Gene3D" id="3.10.105.10">
    <property type="entry name" value="Dipeptide-binding Protein, Domain 3"/>
    <property type="match status" value="1"/>
</dbReference>
<dbReference type="Proteomes" id="UP000661691">
    <property type="component" value="Unassembled WGS sequence"/>
</dbReference>
<organism evidence="8 9">
    <name type="scientific">Polycladospora coralii</name>
    <dbReference type="NCBI Taxonomy" id="2771432"/>
    <lineage>
        <taxon>Bacteria</taxon>
        <taxon>Bacillati</taxon>
        <taxon>Bacillota</taxon>
        <taxon>Bacilli</taxon>
        <taxon>Bacillales</taxon>
        <taxon>Thermoactinomycetaceae</taxon>
        <taxon>Polycladospora</taxon>
    </lineage>
</organism>
<dbReference type="InterPro" id="IPR039424">
    <property type="entry name" value="SBP_5"/>
</dbReference>
<feature type="signal peptide" evidence="6">
    <location>
        <begin position="1"/>
        <end position="27"/>
    </location>
</feature>
<evidence type="ECO:0000256" key="2">
    <source>
        <dbReference type="ARBA" id="ARBA00005695"/>
    </source>
</evidence>
<evidence type="ECO:0000256" key="4">
    <source>
        <dbReference type="ARBA" id="ARBA00022729"/>
    </source>
</evidence>
<keyword evidence="5" id="KW-0571">Peptide transport</keyword>
<evidence type="ECO:0000256" key="1">
    <source>
        <dbReference type="ARBA" id="ARBA00004196"/>
    </source>
</evidence>
<evidence type="ECO:0000256" key="5">
    <source>
        <dbReference type="ARBA" id="ARBA00022856"/>
    </source>
</evidence>
<evidence type="ECO:0000313" key="9">
    <source>
        <dbReference type="Proteomes" id="UP000661691"/>
    </source>
</evidence>
<dbReference type="PANTHER" id="PTHR30290">
    <property type="entry name" value="PERIPLASMIC BINDING COMPONENT OF ABC TRANSPORTER"/>
    <property type="match status" value="1"/>
</dbReference>
<evidence type="ECO:0000256" key="3">
    <source>
        <dbReference type="ARBA" id="ARBA00022448"/>
    </source>
</evidence>
<dbReference type="GO" id="GO:1904680">
    <property type="term" value="F:peptide transmembrane transporter activity"/>
    <property type="evidence" value="ECO:0007669"/>
    <property type="project" value="TreeGrafter"/>
</dbReference>
<comment type="caution">
    <text evidence="8">The sequence shown here is derived from an EMBL/GenBank/DDBJ whole genome shotgun (WGS) entry which is preliminary data.</text>
</comment>
<dbReference type="FunFam" id="3.90.76.10:FF:000001">
    <property type="entry name" value="Oligopeptide ABC transporter substrate-binding protein"/>
    <property type="match status" value="1"/>
</dbReference>
<evidence type="ECO:0000256" key="6">
    <source>
        <dbReference type="SAM" id="SignalP"/>
    </source>
</evidence>
<feature type="chain" id="PRO_5036724329" evidence="6">
    <location>
        <begin position="28"/>
        <end position="549"/>
    </location>
</feature>
<dbReference type="PROSITE" id="PS51257">
    <property type="entry name" value="PROKAR_LIPOPROTEIN"/>
    <property type="match status" value="1"/>
</dbReference>
<sequence length="549" mass="61661">MFTRKFCIGLALSIVLTGCSFSSNGKADIKGFAENQTLRLTEQKNIATLDSVKASDSTSMNVLNNVQEGLMRMGKDKKLVNGIAEDVETNKDKTNYTFKLRKDAKWSDGTPITAHDFAYAWKRAINPKEPTDYGYIFAPIVNAENYSNGKVSVDKVGIMAPNDHTLQVKLVKPQNNFLSLTTLPAFLPQKKDLVEKAKTKYGTVEGLQNMVYSGPFKVDSWANNKVVLSKNEEYWDRPAVKLEKVELYIGMDIPTGINLYNTDRIDATALDQAYVEVYKQTPDFISVELASSNYILLRINHKEGEAFFKNTNIRKAINLAIDRDVLANKIMKDGSKPAGGFVPPSLNGVGNESFRKHGEVVKYDVSKAKEYWKKGLEELKLSSAPEEIQMISYNSTAKRDMAVAIKEQLRRNLGLNVLLDAPPWSVHLQNLREGNYQMGMLGWGADYNDPISFLEIFQSDAGMNWAGFSNAEYDKLLEQAKSESNQAKQYELLKQAEQILVGTEGKGQSAIIPLIYASNAYIQKPHVKELYRHAYGPEYSLKWAYLVNE</sequence>
<dbReference type="InterPro" id="IPR000914">
    <property type="entry name" value="SBP_5_dom"/>
</dbReference>
<keyword evidence="3" id="KW-0813">Transport</keyword>
<accession>A0A926N7A0</accession>
<comment type="subcellular location">
    <subcellularLocation>
        <location evidence="1">Cell envelope</location>
    </subcellularLocation>
</comment>
<feature type="domain" description="Solute-binding protein family 5" evidence="7">
    <location>
        <begin position="78"/>
        <end position="464"/>
    </location>
</feature>
<name>A0A926N7A0_9BACL</name>
<dbReference type="PIRSF" id="PIRSF002741">
    <property type="entry name" value="MppA"/>
    <property type="match status" value="1"/>
</dbReference>
<dbReference type="Pfam" id="PF00496">
    <property type="entry name" value="SBP_bac_5"/>
    <property type="match status" value="1"/>
</dbReference>
<keyword evidence="4 6" id="KW-0732">Signal</keyword>
<dbReference type="Gene3D" id="3.90.76.10">
    <property type="entry name" value="Dipeptide-binding Protein, Domain 1"/>
    <property type="match status" value="1"/>
</dbReference>
<dbReference type="AlphaFoldDB" id="A0A926N7A0"/>
<evidence type="ECO:0000259" key="7">
    <source>
        <dbReference type="Pfam" id="PF00496"/>
    </source>
</evidence>
<dbReference type="FunFam" id="3.10.105.10:FF:000001">
    <property type="entry name" value="Oligopeptide ABC transporter, oligopeptide-binding protein"/>
    <property type="match status" value="1"/>
</dbReference>
<gene>
    <name evidence="8" type="ORF">IC620_00710</name>
</gene>
<keyword evidence="5" id="KW-0653">Protein transport</keyword>
<dbReference type="Gene3D" id="3.40.190.10">
    <property type="entry name" value="Periplasmic binding protein-like II"/>
    <property type="match status" value="1"/>
</dbReference>
<reference evidence="8" key="1">
    <citation type="submission" date="2020-09" db="EMBL/GenBank/DDBJ databases">
        <title>A novel bacterium of genus Hazenella, isolated from South China Sea.</title>
        <authorList>
            <person name="Huang H."/>
            <person name="Mo K."/>
            <person name="Hu Y."/>
        </authorList>
    </citation>
    <scope>NUCLEOTIDE SEQUENCE</scope>
    <source>
        <strain evidence="8">IB182357</strain>
    </source>
</reference>
<proteinExistence type="inferred from homology"/>
<dbReference type="GO" id="GO:0015833">
    <property type="term" value="P:peptide transport"/>
    <property type="evidence" value="ECO:0007669"/>
    <property type="project" value="UniProtKB-KW"/>
</dbReference>
<dbReference type="InterPro" id="IPR030678">
    <property type="entry name" value="Peptide/Ni-bd"/>
</dbReference>
<dbReference type="SUPFAM" id="SSF53850">
    <property type="entry name" value="Periplasmic binding protein-like II"/>
    <property type="match status" value="1"/>
</dbReference>
<keyword evidence="9" id="KW-1185">Reference proteome</keyword>
<protein>
    <submittedName>
        <fullName evidence="8">Peptide ABC transporter substrate-binding protein</fullName>
    </submittedName>
</protein>
<dbReference type="CDD" id="cd08504">
    <property type="entry name" value="PBP2_OppA"/>
    <property type="match status" value="1"/>
</dbReference>
<dbReference type="EMBL" id="JACXAH010000002">
    <property type="protein sequence ID" value="MBD1370882.1"/>
    <property type="molecule type" value="Genomic_DNA"/>
</dbReference>
<dbReference type="RefSeq" id="WP_191139212.1">
    <property type="nucleotide sequence ID" value="NZ_JACXAG020000002.1"/>
</dbReference>
<comment type="similarity">
    <text evidence="2">Belongs to the bacterial solute-binding protein 5 family.</text>
</comment>
<dbReference type="GO" id="GO:0043190">
    <property type="term" value="C:ATP-binding cassette (ABC) transporter complex"/>
    <property type="evidence" value="ECO:0007669"/>
    <property type="project" value="InterPro"/>
</dbReference>
<dbReference type="PANTHER" id="PTHR30290:SF10">
    <property type="entry name" value="PERIPLASMIC OLIGOPEPTIDE-BINDING PROTEIN-RELATED"/>
    <property type="match status" value="1"/>
</dbReference>
<dbReference type="GO" id="GO:0030288">
    <property type="term" value="C:outer membrane-bounded periplasmic space"/>
    <property type="evidence" value="ECO:0007669"/>
    <property type="project" value="UniProtKB-ARBA"/>
</dbReference>
<evidence type="ECO:0000313" key="8">
    <source>
        <dbReference type="EMBL" id="MBD1370882.1"/>
    </source>
</evidence>